<keyword evidence="2" id="KW-0812">Transmembrane</keyword>
<evidence type="ECO:0000256" key="1">
    <source>
        <dbReference type="SAM" id="MobiDB-lite"/>
    </source>
</evidence>
<proteinExistence type="predicted"/>
<organism evidence="3 4">
    <name type="scientific">Clohesyomyces aquaticus</name>
    <dbReference type="NCBI Taxonomy" id="1231657"/>
    <lineage>
        <taxon>Eukaryota</taxon>
        <taxon>Fungi</taxon>
        <taxon>Dikarya</taxon>
        <taxon>Ascomycota</taxon>
        <taxon>Pezizomycotina</taxon>
        <taxon>Dothideomycetes</taxon>
        <taxon>Pleosporomycetidae</taxon>
        <taxon>Pleosporales</taxon>
        <taxon>Lindgomycetaceae</taxon>
        <taxon>Clohesyomyces</taxon>
    </lineage>
</organism>
<dbReference type="EMBL" id="MCFA01000012">
    <property type="protein sequence ID" value="ORY17430.1"/>
    <property type="molecule type" value="Genomic_DNA"/>
</dbReference>
<feature type="region of interest" description="Disordered" evidence="1">
    <location>
        <begin position="104"/>
        <end position="155"/>
    </location>
</feature>
<feature type="transmembrane region" description="Helical" evidence="2">
    <location>
        <begin position="78"/>
        <end position="102"/>
    </location>
</feature>
<name>A0A1Y2A516_9PLEO</name>
<dbReference type="STRING" id="1231657.A0A1Y2A516"/>
<evidence type="ECO:0000256" key="2">
    <source>
        <dbReference type="SAM" id="Phobius"/>
    </source>
</evidence>
<keyword evidence="4" id="KW-1185">Reference proteome</keyword>
<comment type="caution">
    <text evidence="3">The sequence shown here is derived from an EMBL/GenBank/DDBJ whole genome shotgun (WGS) entry which is preliminary data.</text>
</comment>
<evidence type="ECO:0000313" key="4">
    <source>
        <dbReference type="Proteomes" id="UP000193144"/>
    </source>
</evidence>
<dbReference type="AlphaFoldDB" id="A0A1Y2A516"/>
<dbReference type="Proteomes" id="UP000193144">
    <property type="component" value="Unassembled WGS sequence"/>
</dbReference>
<keyword evidence="2" id="KW-0472">Membrane</keyword>
<evidence type="ECO:0008006" key="5">
    <source>
        <dbReference type="Google" id="ProtNLM"/>
    </source>
</evidence>
<protein>
    <recommendedName>
        <fullName evidence="5">Apple domain-containing protein</fullName>
    </recommendedName>
</protein>
<sequence length="300" mass="31397">MPLGYSDLEVAAPPRLSTAVSGTSGPEVVKDHSTGLIVESNDTHKVVSAYYYDPNNKNHPPPYPGKNERVCGAERRTFYIGVAIIMVVILAAVVGGVVGGIVTRKSSSSPSTSAGTESTPSSTPSSSPSSSPSGTSLASTGTTPSPATTTPSFTISTTTLIGPSATLIRDCPSANDTIYDITYGSAPPMSFRKICNANFRTVKRPAGVGDNSVNAHTNSLNECIDLCASYDTRNKTRITQGKDFVCNAVCWINSLAEKQPGQCFGFTTKNDTGGFTLDMTPDVVKCDTAAWINQGYGEGV</sequence>
<reference evidence="3 4" key="1">
    <citation type="submission" date="2016-07" db="EMBL/GenBank/DDBJ databases">
        <title>Pervasive Adenine N6-methylation of Active Genes in Fungi.</title>
        <authorList>
            <consortium name="DOE Joint Genome Institute"/>
            <person name="Mondo S.J."/>
            <person name="Dannebaum R.O."/>
            <person name="Kuo R.C."/>
            <person name="Labutti K."/>
            <person name="Haridas S."/>
            <person name="Kuo A."/>
            <person name="Salamov A."/>
            <person name="Ahrendt S.R."/>
            <person name="Lipzen A."/>
            <person name="Sullivan W."/>
            <person name="Andreopoulos W.B."/>
            <person name="Clum A."/>
            <person name="Lindquist E."/>
            <person name="Daum C."/>
            <person name="Ramamoorthy G.K."/>
            <person name="Gryganskyi A."/>
            <person name="Culley D."/>
            <person name="Magnuson J.K."/>
            <person name="James T.Y."/>
            <person name="O'Malley M.A."/>
            <person name="Stajich J.E."/>
            <person name="Spatafora J.W."/>
            <person name="Visel A."/>
            <person name="Grigoriev I.V."/>
        </authorList>
    </citation>
    <scope>NUCLEOTIDE SEQUENCE [LARGE SCALE GENOMIC DNA]</scope>
    <source>
        <strain evidence="3 4">CBS 115471</strain>
    </source>
</reference>
<keyword evidence="2" id="KW-1133">Transmembrane helix</keyword>
<evidence type="ECO:0000313" key="3">
    <source>
        <dbReference type="EMBL" id="ORY17430.1"/>
    </source>
</evidence>
<gene>
    <name evidence="3" type="ORF">BCR34DRAFT_596905</name>
</gene>
<accession>A0A1Y2A516</accession>
<dbReference type="OrthoDB" id="5424430at2759"/>